<feature type="chain" id="PRO_5045940559" evidence="2">
    <location>
        <begin position="19"/>
        <end position="316"/>
    </location>
</feature>
<feature type="region of interest" description="Disordered" evidence="1">
    <location>
        <begin position="197"/>
        <end position="239"/>
    </location>
</feature>
<sequence length="316" mass="37356">MNSLACFIAVLTIALSSGLPRQQIEPISYRPSGYDQYTPSQDTNQGQGYPQGGPVDVQDRDPIDSQQPTYPDYQKPVYPDYQKPSYPDYQKPSYPDYQKPSYPDYQKPSYPDYHKPSYPDYHQPQQPQQPQQPHYPLPPSQQSPPPPPPVYDHNDKYDSHHSHNYDYQRYYKLDTCEYRFILDMVQCHESIVIQKGEGQGHGSEKHEDNYNNNDYNNDYNNEYHNGYDNDHDNSKAGFDLPNPDFPSAGYIPYKPNYANYLRNYYKSAYESRSRYNQHQGEYKLYRNEYERPDYSPRYVSHPSPFPLRNPYRLPSR</sequence>
<evidence type="ECO:0000256" key="1">
    <source>
        <dbReference type="SAM" id="MobiDB-lite"/>
    </source>
</evidence>
<feature type="compositionally biased region" description="Pro residues" evidence="1">
    <location>
        <begin position="133"/>
        <end position="150"/>
    </location>
</feature>
<evidence type="ECO:0000313" key="4">
    <source>
        <dbReference type="RefSeq" id="XP_012938954.1"/>
    </source>
</evidence>
<organism evidence="3 4">
    <name type="scientific">Aplysia californica</name>
    <name type="common">California sea hare</name>
    <dbReference type="NCBI Taxonomy" id="6500"/>
    <lineage>
        <taxon>Eukaryota</taxon>
        <taxon>Metazoa</taxon>
        <taxon>Spiralia</taxon>
        <taxon>Lophotrochozoa</taxon>
        <taxon>Mollusca</taxon>
        <taxon>Gastropoda</taxon>
        <taxon>Heterobranchia</taxon>
        <taxon>Euthyneura</taxon>
        <taxon>Tectipleura</taxon>
        <taxon>Aplysiida</taxon>
        <taxon>Aplysioidea</taxon>
        <taxon>Aplysiidae</taxon>
        <taxon>Aplysia</taxon>
    </lineage>
</organism>
<gene>
    <name evidence="4" type="primary">LOC101863190</name>
</gene>
<feature type="signal peptide" evidence="2">
    <location>
        <begin position="1"/>
        <end position="18"/>
    </location>
</feature>
<dbReference type="GeneID" id="101863190"/>
<keyword evidence="2" id="KW-0732">Signal</keyword>
<dbReference type="Proteomes" id="UP000694888">
    <property type="component" value="Unplaced"/>
</dbReference>
<feature type="compositionally biased region" description="Basic and acidic residues" evidence="1">
    <location>
        <begin position="225"/>
        <end position="234"/>
    </location>
</feature>
<keyword evidence="3" id="KW-1185">Reference proteome</keyword>
<accession>A0ABM1A1J3</accession>
<feature type="region of interest" description="Disordered" evidence="1">
    <location>
        <begin position="28"/>
        <end position="162"/>
    </location>
</feature>
<reference evidence="4" key="1">
    <citation type="submission" date="2025-08" db="UniProtKB">
        <authorList>
            <consortium name="RefSeq"/>
        </authorList>
    </citation>
    <scope>IDENTIFICATION</scope>
</reference>
<feature type="region of interest" description="Disordered" evidence="1">
    <location>
        <begin position="293"/>
        <end position="316"/>
    </location>
</feature>
<proteinExistence type="predicted"/>
<evidence type="ECO:0000256" key="2">
    <source>
        <dbReference type="SAM" id="SignalP"/>
    </source>
</evidence>
<evidence type="ECO:0000313" key="3">
    <source>
        <dbReference type="Proteomes" id="UP000694888"/>
    </source>
</evidence>
<feature type="compositionally biased region" description="Low complexity" evidence="1">
    <location>
        <begin position="118"/>
        <end position="132"/>
    </location>
</feature>
<feature type="compositionally biased region" description="Low complexity" evidence="1">
    <location>
        <begin position="210"/>
        <end position="224"/>
    </location>
</feature>
<protein>
    <submittedName>
        <fullName evidence="4">Transcription factor mef2A-like</fullName>
    </submittedName>
</protein>
<feature type="compositionally biased region" description="Basic and acidic residues" evidence="1">
    <location>
        <begin position="152"/>
        <end position="162"/>
    </location>
</feature>
<dbReference type="RefSeq" id="XP_012938954.1">
    <property type="nucleotide sequence ID" value="XM_013083500.1"/>
</dbReference>
<name>A0ABM1A1J3_APLCA</name>
<feature type="compositionally biased region" description="Polar residues" evidence="1">
    <location>
        <begin position="35"/>
        <end position="48"/>
    </location>
</feature>